<dbReference type="AlphaFoldDB" id="A0A9D4IK04"/>
<reference evidence="2" key="1">
    <citation type="journal article" date="2019" name="bioRxiv">
        <title>The Genome of the Zebra Mussel, Dreissena polymorpha: A Resource for Invasive Species Research.</title>
        <authorList>
            <person name="McCartney M.A."/>
            <person name="Auch B."/>
            <person name="Kono T."/>
            <person name="Mallez S."/>
            <person name="Zhang Y."/>
            <person name="Obille A."/>
            <person name="Becker A."/>
            <person name="Abrahante J.E."/>
            <person name="Garbe J."/>
            <person name="Badalamenti J.P."/>
            <person name="Herman A."/>
            <person name="Mangelson H."/>
            <person name="Liachko I."/>
            <person name="Sullivan S."/>
            <person name="Sone E.D."/>
            <person name="Koren S."/>
            <person name="Silverstein K.A.T."/>
            <person name="Beckman K.B."/>
            <person name="Gohl D.M."/>
        </authorList>
    </citation>
    <scope>NUCLEOTIDE SEQUENCE</scope>
    <source>
        <strain evidence="2">Duluth1</strain>
        <tissue evidence="2">Whole animal</tissue>
    </source>
</reference>
<dbReference type="EMBL" id="JAIWYP010000009">
    <property type="protein sequence ID" value="KAH3774468.1"/>
    <property type="molecule type" value="Genomic_DNA"/>
</dbReference>
<keyword evidence="3" id="KW-1185">Reference proteome</keyword>
<organism evidence="2 3">
    <name type="scientific">Dreissena polymorpha</name>
    <name type="common">Zebra mussel</name>
    <name type="synonym">Mytilus polymorpha</name>
    <dbReference type="NCBI Taxonomy" id="45954"/>
    <lineage>
        <taxon>Eukaryota</taxon>
        <taxon>Metazoa</taxon>
        <taxon>Spiralia</taxon>
        <taxon>Lophotrochozoa</taxon>
        <taxon>Mollusca</taxon>
        <taxon>Bivalvia</taxon>
        <taxon>Autobranchia</taxon>
        <taxon>Heteroconchia</taxon>
        <taxon>Euheterodonta</taxon>
        <taxon>Imparidentia</taxon>
        <taxon>Neoheterodontei</taxon>
        <taxon>Myida</taxon>
        <taxon>Dreissenoidea</taxon>
        <taxon>Dreissenidae</taxon>
        <taxon>Dreissena</taxon>
    </lineage>
</organism>
<sequence length="64" mass="7211">MPSIETPLGVVRNTSSNSMEPVRKHSETCSESFKRKTSTQKLNVMPTLTEDEIVLEEETGSTRR</sequence>
<feature type="region of interest" description="Disordered" evidence="1">
    <location>
        <begin position="1"/>
        <end position="38"/>
    </location>
</feature>
<evidence type="ECO:0000256" key="1">
    <source>
        <dbReference type="SAM" id="MobiDB-lite"/>
    </source>
</evidence>
<dbReference type="Proteomes" id="UP000828390">
    <property type="component" value="Unassembled WGS sequence"/>
</dbReference>
<protein>
    <submittedName>
        <fullName evidence="2">Uncharacterized protein</fullName>
    </submittedName>
</protein>
<name>A0A9D4IK04_DREPO</name>
<reference evidence="2" key="2">
    <citation type="submission" date="2020-11" db="EMBL/GenBank/DDBJ databases">
        <authorList>
            <person name="McCartney M.A."/>
            <person name="Auch B."/>
            <person name="Kono T."/>
            <person name="Mallez S."/>
            <person name="Becker A."/>
            <person name="Gohl D.M."/>
            <person name="Silverstein K.A.T."/>
            <person name="Koren S."/>
            <person name="Bechman K.B."/>
            <person name="Herman A."/>
            <person name="Abrahante J.E."/>
            <person name="Garbe J."/>
        </authorList>
    </citation>
    <scope>NUCLEOTIDE SEQUENCE</scope>
    <source>
        <strain evidence="2">Duluth1</strain>
        <tissue evidence="2">Whole animal</tissue>
    </source>
</reference>
<comment type="caution">
    <text evidence="2">The sequence shown here is derived from an EMBL/GenBank/DDBJ whole genome shotgun (WGS) entry which is preliminary data.</text>
</comment>
<feature type="compositionally biased region" description="Basic and acidic residues" evidence="1">
    <location>
        <begin position="21"/>
        <end position="34"/>
    </location>
</feature>
<evidence type="ECO:0000313" key="2">
    <source>
        <dbReference type="EMBL" id="KAH3774468.1"/>
    </source>
</evidence>
<accession>A0A9D4IK04</accession>
<evidence type="ECO:0000313" key="3">
    <source>
        <dbReference type="Proteomes" id="UP000828390"/>
    </source>
</evidence>
<proteinExistence type="predicted"/>
<gene>
    <name evidence="2" type="ORF">DPMN_175850</name>
</gene>